<dbReference type="EMBL" id="CAJOBE010060565">
    <property type="protein sequence ID" value="CAF4384937.1"/>
    <property type="molecule type" value="Genomic_DNA"/>
</dbReference>
<comment type="caution">
    <text evidence="1">The sequence shown here is derived from an EMBL/GenBank/DDBJ whole genome shotgun (WGS) entry which is preliminary data.</text>
</comment>
<proteinExistence type="predicted"/>
<evidence type="ECO:0000313" key="2">
    <source>
        <dbReference type="Proteomes" id="UP000663874"/>
    </source>
</evidence>
<protein>
    <submittedName>
        <fullName evidence="1">Uncharacterized protein</fullName>
    </submittedName>
</protein>
<evidence type="ECO:0000313" key="1">
    <source>
        <dbReference type="EMBL" id="CAF4384937.1"/>
    </source>
</evidence>
<dbReference type="AlphaFoldDB" id="A0A820NC89"/>
<organism evidence="1 2">
    <name type="scientific">Rotaria sordida</name>
    <dbReference type="NCBI Taxonomy" id="392033"/>
    <lineage>
        <taxon>Eukaryota</taxon>
        <taxon>Metazoa</taxon>
        <taxon>Spiralia</taxon>
        <taxon>Gnathifera</taxon>
        <taxon>Rotifera</taxon>
        <taxon>Eurotatoria</taxon>
        <taxon>Bdelloidea</taxon>
        <taxon>Philodinida</taxon>
        <taxon>Philodinidae</taxon>
        <taxon>Rotaria</taxon>
    </lineage>
</organism>
<reference evidence="1" key="1">
    <citation type="submission" date="2021-02" db="EMBL/GenBank/DDBJ databases">
        <authorList>
            <person name="Nowell W R."/>
        </authorList>
    </citation>
    <scope>NUCLEOTIDE SEQUENCE</scope>
</reference>
<dbReference type="Proteomes" id="UP000663874">
    <property type="component" value="Unassembled WGS sequence"/>
</dbReference>
<accession>A0A820NC89</accession>
<feature type="non-terminal residue" evidence="1">
    <location>
        <position position="35"/>
    </location>
</feature>
<name>A0A820NC89_9BILA</name>
<sequence>MIPTRIRNIIDWGMWKVYGQVEILDQKTVDDITLN</sequence>
<gene>
    <name evidence="1" type="ORF">FNK824_LOCUS43430</name>
</gene>